<dbReference type="EMBL" id="JADBEK010000001">
    <property type="protein sequence ID" value="MBE1584570.1"/>
    <property type="molecule type" value="Genomic_DNA"/>
</dbReference>
<dbReference type="SUPFAM" id="SSF48150">
    <property type="entry name" value="DNA-glycosylase"/>
    <property type="match status" value="1"/>
</dbReference>
<reference evidence="1 2" key="1">
    <citation type="submission" date="2020-10" db="EMBL/GenBank/DDBJ databases">
        <title>Sequencing the genomes of 1000 actinobacteria strains.</title>
        <authorList>
            <person name="Klenk H.-P."/>
        </authorList>
    </citation>
    <scope>NUCLEOTIDE SEQUENCE [LARGE SCALE GENOMIC DNA]</scope>
    <source>
        <strain evidence="1 2">DSM 43173</strain>
    </source>
</reference>
<protein>
    <submittedName>
        <fullName evidence="1">Uncharacterized protein</fullName>
    </submittedName>
</protein>
<dbReference type="Proteomes" id="UP000633509">
    <property type="component" value="Unassembled WGS sequence"/>
</dbReference>
<evidence type="ECO:0000313" key="2">
    <source>
        <dbReference type="Proteomes" id="UP000633509"/>
    </source>
</evidence>
<sequence length="272" mass="30521">MNTTDETSELAPRLYDLVTVVSAQEEVKAAVEANHDNNQWWPLHVDDWRIRMLVAGWSTRVSYAMVDVYAEVVKKADAYGWDELINFQDSEVVELIRPIGLADARVRYLRSLETFVAMSEACGRRPVTMPADAFIEAFAAEVNGASYKVAQCAALYARGYHCGIIPVDSGMVGKLAPLLGIEVGSGTFAHERMRLLLEACAAADASRYRDLITTRGYRVTIPDQSTPTWWLHLVLIYFKRLFLNPPTSPRVCANRPACSTVLDCDHPPRRRR</sequence>
<keyword evidence="2" id="KW-1185">Reference proteome</keyword>
<organism evidence="1 2">
    <name type="scientific">Nonomuraea angiospora</name>
    <dbReference type="NCBI Taxonomy" id="46172"/>
    <lineage>
        <taxon>Bacteria</taxon>
        <taxon>Bacillati</taxon>
        <taxon>Actinomycetota</taxon>
        <taxon>Actinomycetes</taxon>
        <taxon>Streptosporangiales</taxon>
        <taxon>Streptosporangiaceae</taxon>
        <taxon>Nonomuraea</taxon>
    </lineage>
</organism>
<dbReference type="RefSeq" id="WP_225963431.1">
    <property type="nucleotide sequence ID" value="NZ_JADBEK010000001.1"/>
</dbReference>
<dbReference type="InterPro" id="IPR011257">
    <property type="entry name" value="DNA_glycosylase"/>
</dbReference>
<name>A0ABR9LV91_9ACTN</name>
<evidence type="ECO:0000313" key="1">
    <source>
        <dbReference type="EMBL" id="MBE1584570.1"/>
    </source>
</evidence>
<gene>
    <name evidence="1" type="ORF">H4W80_002828</name>
</gene>
<accession>A0ABR9LV91</accession>
<proteinExistence type="predicted"/>
<comment type="caution">
    <text evidence="1">The sequence shown here is derived from an EMBL/GenBank/DDBJ whole genome shotgun (WGS) entry which is preliminary data.</text>
</comment>